<dbReference type="GO" id="GO:0004497">
    <property type="term" value="F:monooxygenase activity"/>
    <property type="evidence" value="ECO:0007669"/>
    <property type="project" value="UniProtKB-KW"/>
</dbReference>
<dbReference type="PANTHER" id="PTHR13789:SF236">
    <property type="entry name" value="MONOOXYGENASE, PUTATIVE (AFU_ORTHOLOGUE AFUA_6G12060)-RELATED"/>
    <property type="match status" value="1"/>
</dbReference>
<evidence type="ECO:0000256" key="1">
    <source>
        <dbReference type="ARBA" id="ARBA00007992"/>
    </source>
</evidence>
<organism evidence="7 8">
    <name type="scientific">Dactylonectria macrodidyma</name>
    <dbReference type="NCBI Taxonomy" id="307937"/>
    <lineage>
        <taxon>Eukaryota</taxon>
        <taxon>Fungi</taxon>
        <taxon>Dikarya</taxon>
        <taxon>Ascomycota</taxon>
        <taxon>Pezizomycotina</taxon>
        <taxon>Sordariomycetes</taxon>
        <taxon>Hypocreomycetidae</taxon>
        <taxon>Hypocreales</taxon>
        <taxon>Nectriaceae</taxon>
        <taxon>Dactylonectria</taxon>
    </lineage>
</organism>
<dbReference type="SUPFAM" id="SSF51905">
    <property type="entry name" value="FAD/NAD(P)-binding domain"/>
    <property type="match status" value="1"/>
</dbReference>
<evidence type="ECO:0000313" key="7">
    <source>
        <dbReference type="EMBL" id="KAH7113017.1"/>
    </source>
</evidence>
<dbReference type="OrthoDB" id="16820at2759"/>
<dbReference type="SUPFAM" id="SSF54373">
    <property type="entry name" value="FAD-linked reductases, C-terminal domain"/>
    <property type="match status" value="1"/>
</dbReference>
<dbReference type="GO" id="GO:0071949">
    <property type="term" value="F:FAD binding"/>
    <property type="evidence" value="ECO:0007669"/>
    <property type="project" value="InterPro"/>
</dbReference>
<keyword evidence="8" id="KW-1185">Reference proteome</keyword>
<dbReference type="Proteomes" id="UP000738349">
    <property type="component" value="Unassembled WGS sequence"/>
</dbReference>
<dbReference type="PANTHER" id="PTHR13789">
    <property type="entry name" value="MONOOXYGENASE"/>
    <property type="match status" value="1"/>
</dbReference>
<dbReference type="Pfam" id="PF01494">
    <property type="entry name" value="FAD_binding_3"/>
    <property type="match status" value="1"/>
</dbReference>
<dbReference type="PRINTS" id="PR00420">
    <property type="entry name" value="RNGMNOXGNASE"/>
</dbReference>
<comment type="caution">
    <text evidence="7">The sequence shown here is derived from an EMBL/GenBank/DDBJ whole genome shotgun (WGS) entry which is preliminary data.</text>
</comment>
<dbReference type="Gene3D" id="3.50.50.60">
    <property type="entry name" value="FAD/NAD(P)-binding domain"/>
    <property type="match status" value="1"/>
</dbReference>
<evidence type="ECO:0000259" key="6">
    <source>
        <dbReference type="Pfam" id="PF01494"/>
    </source>
</evidence>
<evidence type="ECO:0000256" key="3">
    <source>
        <dbReference type="ARBA" id="ARBA00022827"/>
    </source>
</evidence>
<accession>A0A9P9D5S6</accession>
<keyword evidence="4" id="KW-0560">Oxidoreductase</keyword>
<dbReference type="AlphaFoldDB" id="A0A9P9D5S6"/>
<keyword evidence="5" id="KW-0503">Monooxygenase</keyword>
<proteinExistence type="inferred from homology"/>
<feature type="domain" description="FAD-binding" evidence="6">
    <location>
        <begin position="22"/>
        <end position="343"/>
    </location>
</feature>
<keyword evidence="2" id="KW-0285">Flavoprotein</keyword>
<dbReference type="EMBL" id="JAGMUV010000036">
    <property type="protein sequence ID" value="KAH7113017.1"/>
    <property type="molecule type" value="Genomic_DNA"/>
</dbReference>
<keyword evidence="3" id="KW-0274">FAD</keyword>
<evidence type="ECO:0000256" key="4">
    <source>
        <dbReference type="ARBA" id="ARBA00023002"/>
    </source>
</evidence>
<evidence type="ECO:0000256" key="5">
    <source>
        <dbReference type="ARBA" id="ARBA00023033"/>
    </source>
</evidence>
<gene>
    <name evidence="7" type="ORF">EDB81DRAFT_862594</name>
</gene>
<dbReference type="InterPro" id="IPR002938">
    <property type="entry name" value="FAD-bd"/>
</dbReference>
<sequence length="459" mass="50706">MGENVAPEFDVASMPRYPPSGVSVLVVGGGIAGLGFAIEAYRKGHEVKIIERRPDFHDYGDLIAIQASALRSPSHWPGFLETCRNSPFPGTGHVYKYDGTFLGTLKFPLSLARSTFHNLLHEYTEKLGIEIKLSTLVTDYFETDDHAGIVLEDGSKLTADIVVAADGIGSKSWNLVSGYKEKAISSGFALFRTTYPVERALQNPIVAERYKELGERAELYIGPGAHMIAAKSEKEMVFMLTHKDNGSAEEEWTKQSPVENALPYVEGWAPHVPELIKAAPNGKAVDFKLMWRNPREKWASSNARVIQIGDAAHTFLPTSASGATMALEDAFSLAACLQLSGKSNAPLAVRIHNHLRAERVACAQRMGFKTRELYHNTDWSVMDKDPSRLLRMVGSWVISHDPEKYVYDNYGNCANYIVAGAPFKNTNAVPGYTYKPWTVQELLAYADRGESIADEGDWS</sequence>
<reference evidence="7" key="1">
    <citation type="journal article" date="2021" name="Nat. Commun.">
        <title>Genetic determinants of endophytism in the Arabidopsis root mycobiome.</title>
        <authorList>
            <person name="Mesny F."/>
            <person name="Miyauchi S."/>
            <person name="Thiergart T."/>
            <person name="Pickel B."/>
            <person name="Atanasova L."/>
            <person name="Karlsson M."/>
            <person name="Huettel B."/>
            <person name="Barry K.W."/>
            <person name="Haridas S."/>
            <person name="Chen C."/>
            <person name="Bauer D."/>
            <person name="Andreopoulos W."/>
            <person name="Pangilinan J."/>
            <person name="LaButti K."/>
            <person name="Riley R."/>
            <person name="Lipzen A."/>
            <person name="Clum A."/>
            <person name="Drula E."/>
            <person name="Henrissat B."/>
            <person name="Kohler A."/>
            <person name="Grigoriev I.V."/>
            <person name="Martin F.M."/>
            <person name="Hacquard S."/>
        </authorList>
    </citation>
    <scope>NUCLEOTIDE SEQUENCE</scope>
    <source>
        <strain evidence="7">MPI-CAGE-AT-0147</strain>
    </source>
</reference>
<evidence type="ECO:0000313" key="8">
    <source>
        <dbReference type="Proteomes" id="UP000738349"/>
    </source>
</evidence>
<dbReference type="InterPro" id="IPR036188">
    <property type="entry name" value="FAD/NAD-bd_sf"/>
</dbReference>
<dbReference type="InterPro" id="IPR050493">
    <property type="entry name" value="FAD-dep_Monooxygenase_BioMet"/>
</dbReference>
<evidence type="ECO:0000256" key="2">
    <source>
        <dbReference type="ARBA" id="ARBA00022630"/>
    </source>
</evidence>
<comment type="similarity">
    <text evidence="1">Belongs to the paxM FAD-dependent monooxygenase family.</text>
</comment>
<protein>
    <recommendedName>
        <fullName evidence="6">FAD-binding domain-containing protein</fullName>
    </recommendedName>
</protein>
<name>A0A9P9D5S6_9HYPO</name>